<evidence type="ECO:0000313" key="1">
    <source>
        <dbReference type="EMBL" id="OGM00420.1"/>
    </source>
</evidence>
<proteinExistence type="predicted"/>
<dbReference type="AlphaFoldDB" id="A0A1F7WCB0"/>
<comment type="caution">
    <text evidence="1">The sequence shown here is derived from an EMBL/GenBank/DDBJ whole genome shotgun (WGS) entry which is preliminary data.</text>
</comment>
<protein>
    <submittedName>
        <fullName evidence="1">Uncharacterized protein</fullName>
    </submittedName>
</protein>
<sequence>MKHLCRESGTGWREQVLQPFVPTSSQVGKQRVNLALVGTELVKEEGLTISPDVGGLRLATPVELAAVLECKKACEFLRVEGRTILALGAYVQNCPDERFEEHGCFSLSGVPEEGSDSHRIGLVKLPLRINSRRWWNIKPLILIVII</sequence>
<reference evidence="1 2" key="1">
    <citation type="journal article" date="2016" name="Nat. Commun.">
        <title>Thousands of microbial genomes shed light on interconnected biogeochemical processes in an aquifer system.</title>
        <authorList>
            <person name="Anantharaman K."/>
            <person name="Brown C.T."/>
            <person name="Hug L.A."/>
            <person name="Sharon I."/>
            <person name="Castelle C.J."/>
            <person name="Probst A.J."/>
            <person name="Thomas B.C."/>
            <person name="Singh A."/>
            <person name="Wilkins M.J."/>
            <person name="Karaoz U."/>
            <person name="Brodie E.L."/>
            <person name="Williams K.H."/>
            <person name="Hubbard S.S."/>
            <person name="Banfield J.F."/>
        </authorList>
    </citation>
    <scope>NUCLEOTIDE SEQUENCE [LARGE SCALE GENOMIC DNA]</scope>
</reference>
<dbReference type="STRING" id="1802424.A2480_04175"/>
<name>A0A1F7WCB0_9BACT</name>
<organism evidence="1 2">
    <name type="scientific">Candidatus Uhrbacteria bacterium RIFOXYC2_FULL_47_19</name>
    <dbReference type="NCBI Taxonomy" id="1802424"/>
    <lineage>
        <taxon>Bacteria</taxon>
        <taxon>Candidatus Uhriibacteriota</taxon>
    </lineage>
</organism>
<gene>
    <name evidence="1" type="ORF">A2480_04175</name>
</gene>
<dbReference type="EMBL" id="MGFG01000032">
    <property type="protein sequence ID" value="OGM00420.1"/>
    <property type="molecule type" value="Genomic_DNA"/>
</dbReference>
<evidence type="ECO:0000313" key="2">
    <source>
        <dbReference type="Proteomes" id="UP000176988"/>
    </source>
</evidence>
<accession>A0A1F7WCB0</accession>
<dbReference type="Proteomes" id="UP000176988">
    <property type="component" value="Unassembled WGS sequence"/>
</dbReference>